<feature type="compositionally biased region" description="Pro residues" evidence="1">
    <location>
        <begin position="421"/>
        <end position="451"/>
    </location>
</feature>
<feature type="compositionally biased region" description="Basic and acidic residues" evidence="1">
    <location>
        <begin position="400"/>
        <end position="416"/>
    </location>
</feature>
<feature type="compositionally biased region" description="Basic and acidic residues" evidence="1">
    <location>
        <begin position="289"/>
        <end position="299"/>
    </location>
</feature>
<feature type="compositionally biased region" description="Low complexity" evidence="1">
    <location>
        <begin position="562"/>
        <end position="573"/>
    </location>
</feature>
<organism evidence="2 3">
    <name type="scientific">Sinocyclocheilus anshuiensis</name>
    <dbReference type="NCBI Taxonomy" id="1608454"/>
    <lineage>
        <taxon>Eukaryota</taxon>
        <taxon>Metazoa</taxon>
        <taxon>Chordata</taxon>
        <taxon>Craniata</taxon>
        <taxon>Vertebrata</taxon>
        <taxon>Euteleostomi</taxon>
        <taxon>Actinopterygii</taxon>
        <taxon>Neopterygii</taxon>
        <taxon>Teleostei</taxon>
        <taxon>Ostariophysi</taxon>
        <taxon>Cypriniformes</taxon>
        <taxon>Cyprinidae</taxon>
        <taxon>Cyprininae</taxon>
        <taxon>Sinocyclocheilus</taxon>
    </lineage>
</organism>
<dbReference type="AlphaFoldDB" id="A0A671N748"/>
<sequence>MAAVAAEPGAAAASTTAGDGVDYEPEPGEHVVDLEAHSVPEMELCHQPEDVDAVQECSQVQMEIRRPDLQAAGKALAAHAVCERTETGGSWGRLGTVEQPVLMDYRCTDVSDYEESFSPKVETAGEVSALESSPCLLLPRSISDSQPSVVFLHSLPAQVPSEPETGLSLAVEYDSNPLLSHPTDLECELIGFTQPEPEPANDAHESELNTHEDAFHDIPHPSDHLDSLCAAEETSLGESVDQSCISDLSTVSSKDSAELPAVVDQSLISSAESEEVRSHPPHQQSFKTDLSEPERESEMKAPVLCETEPDTVERLVLGSEVRVTLDHIIDDALVVSFRLGEKIFSGVLMDLSKRFGPYGIPITVFPKREYKDKPESMQLKVEAFQSATDKGVTQGPSDAPIKDPADAPDAPLKDPAETPSAPQPCPNPQPNPWTSKPPPLFQEGAPYPPPLFIRDTYNQSLPQPLPRKIKRPKRRLYREEPTSIMNAIKLRPRQVLCDKCKGVVVQGDKRETRRGPISDCRSDDAKRRRNDSATAAAGKRPRSDPRSEEKGRSTDGPKRQGSAVRVSSATASSLGHSQVKGAAAGNKMVKGVSTTTASSANSRVQLNAKKVLQSKNIDHSKAREVLKMAKAQRRQRESVTGSSGNTKAITRAAALQEAHQKVHFTRRLQQISGGGPSSNPLPPRMRIKPQSAATLKGC</sequence>
<gene>
    <name evidence="2" type="primary">LOC107684703</name>
</gene>
<dbReference type="Proteomes" id="UP000472260">
    <property type="component" value="Unassembled WGS sequence"/>
</dbReference>
<feature type="region of interest" description="Disordered" evidence="1">
    <location>
        <begin position="512"/>
        <end position="586"/>
    </location>
</feature>
<evidence type="ECO:0000313" key="3">
    <source>
        <dbReference type="Proteomes" id="UP000472260"/>
    </source>
</evidence>
<feature type="region of interest" description="Disordered" evidence="1">
    <location>
        <begin position="666"/>
        <end position="698"/>
    </location>
</feature>
<feature type="region of interest" description="Disordered" evidence="1">
    <location>
        <begin position="387"/>
        <end position="473"/>
    </location>
</feature>
<feature type="compositionally biased region" description="Low complexity" evidence="1">
    <location>
        <begin position="1"/>
        <end position="17"/>
    </location>
</feature>
<feature type="region of interest" description="Disordered" evidence="1">
    <location>
        <begin position="1"/>
        <end position="30"/>
    </location>
</feature>
<reference evidence="2" key="2">
    <citation type="submission" date="2025-09" db="UniProtKB">
        <authorList>
            <consortium name="Ensembl"/>
        </authorList>
    </citation>
    <scope>IDENTIFICATION</scope>
</reference>
<feature type="region of interest" description="Disordered" evidence="1">
    <location>
        <begin position="270"/>
        <end position="301"/>
    </location>
</feature>
<feature type="compositionally biased region" description="Basic and acidic residues" evidence="1">
    <location>
        <begin position="541"/>
        <end position="558"/>
    </location>
</feature>
<evidence type="ECO:0000256" key="1">
    <source>
        <dbReference type="SAM" id="MobiDB-lite"/>
    </source>
</evidence>
<proteinExistence type="predicted"/>
<reference evidence="2" key="1">
    <citation type="submission" date="2025-08" db="UniProtKB">
        <authorList>
            <consortium name="Ensembl"/>
        </authorList>
    </citation>
    <scope>IDENTIFICATION</scope>
</reference>
<dbReference type="Ensembl" id="ENSSANT00000043924.1">
    <property type="protein sequence ID" value="ENSSANP00000041269.1"/>
    <property type="gene ID" value="ENSSANG00000020952.1"/>
</dbReference>
<keyword evidence="3" id="KW-1185">Reference proteome</keyword>
<name>A0A671N748_9TELE</name>
<protein>
    <submittedName>
        <fullName evidence="2">PWWP domain-containing protein 2A-like</fullName>
    </submittedName>
</protein>
<evidence type="ECO:0000313" key="2">
    <source>
        <dbReference type="Ensembl" id="ENSSANP00000041269.1"/>
    </source>
</evidence>
<feature type="compositionally biased region" description="Basic and acidic residues" evidence="1">
    <location>
        <begin position="512"/>
        <end position="526"/>
    </location>
</feature>
<accession>A0A671N748</accession>